<reference evidence="1" key="1">
    <citation type="submission" date="2021-01" db="EMBL/GenBank/DDBJ databases">
        <title>Whole genome shotgun sequence of Rugosimonospora africana NBRC 104875.</title>
        <authorList>
            <person name="Komaki H."/>
            <person name="Tamura T."/>
        </authorList>
    </citation>
    <scope>NUCLEOTIDE SEQUENCE</scope>
    <source>
        <strain evidence="1">NBRC 104875</strain>
    </source>
</reference>
<organism evidence="1 2">
    <name type="scientific">Rugosimonospora africana</name>
    <dbReference type="NCBI Taxonomy" id="556532"/>
    <lineage>
        <taxon>Bacteria</taxon>
        <taxon>Bacillati</taxon>
        <taxon>Actinomycetota</taxon>
        <taxon>Actinomycetes</taxon>
        <taxon>Micromonosporales</taxon>
        <taxon>Micromonosporaceae</taxon>
        <taxon>Rugosimonospora</taxon>
    </lineage>
</organism>
<dbReference type="EMBL" id="BONZ01000125">
    <property type="protein sequence ID" value="GIH21362.1"/>
    <property type="molecule type" value="Genomic_DNA"/>
</dbReference>
<proteinExistence type="predicted"/>
<evidence type="ECO:0000313" key="2">
    <source>
        <dbReference type="Proteomes" id="UP000642748"/>
    </source>
</evidence>
<accession>A0A8J3R4J9</accession>
<dbReference type="Proteomes" id="UP000642748">
    <property type="component" value="Unassembled WGS sequence"/>
</dbReference>
<dbReference type="AlphaFoldDB" id="A0A8J3R4J9"/>
<name>A0A8J3R4J9_9ACTN</name>
<evidence type="ECO:0000313" key="1">
    <source>
        <dbReference type="EMBL" id="GIH21362.1"/>
    </source>
</evidence>
<protein>
    <submittedName>
        <fullName evidence="1">Uncharacterized protein</fullName>
    </submittedName>
</protein>
<gene>
    <name evidence="1" type="ORF">Raf01_95340</name>
</gene>
<keyword evidence="2" id="KW-1185">Reference proteome</keyword>
<sequence length="110" mass="12282">MRLLSLDFAQHGGSRADIVLLQADRYAEIGSTYHLPRGTPKRPRCTLRLYAVPSGDRAQARTALITESGLHRACAWLALAEHANPTWLDRAHSWTAYLRNGALCVEEAER</sequence>
<comment type="caution">
    <text evidence="1">The sequence shown here is derived from an EMBL/GenBank/DDBJ whole genome shotgun (WGS) entry which is preliminary data.</text>
</comment>